<sequence length="319" mass="36453">MKIGVPRALAYYAYYPFAKTFFEKLGFEVVVSDETTKEIMDLGVEDAISDACVPIKLFHGHVRNLKDRVDYVLVPRLVRIKKESTFCPKFLGLPDMIACSISDFKNMFEVRVDIPGGRVDLLKLCMKVGRKFKKGFLKTYAAYLKALSSFKNYTYQFLQGGIPPLGIVAQKRSNPIHLAVVGYPYMLYDSYLSLDLIKKLINMGVYVVTPEMLSKKDKQKQAGKLKKTLFWTFSNEVIRSAYYFFENKTVDGVIHVTAFGCGPDFIVDKMMEIDAKKYQMPYLTITLDEQSGQEGLNTRLEAFVDMLKIKKEKKEAVMV</sequence>
<feature type="domain" description="DUF2229" evidence="1">
    <location>
        <begin position="2"/>
        <end position="213"/>
    </location>
</feature>
<protein>
    <submittedName>
        <fullName evidence="2">Nucleotide-binding protein, sugar kinase/HSP70/actin superfamily</fullName>
    </submittedName>
</protein>
<dbReference type="GO" id="GO:0016301">
    <property type="term" value="F:kinase activity"/>
    <property type="evidence" value="ECO:0007669"/>
    <property type="project" value="UniProtKB-KW"/>
</dbReference>
<dbReference type="EMBL" id="DF977001">
    <property type="protein sequence ID" value="GAQ25400.1"/>
    <property type="molecule type" value="Genomic_DNA"/>
</dbReference>
<proteinExistence type="predicted"/>
<accession>A0A0U9I4S8</accession>
<keyword evidence="2" id="KW-0808">Transferase</keyword>
<organism evidence="2">
    <name type="scientific">Tepidanaerobacter syntrophicus</name>
    <dbReference type="NCBI Taxonomy" id="224999"/>
    <lineage>
        <taxon>Bacteria</taxon>
        <taxon>Bacillati</taxon>
        <taxon>Bacillota</taxon>
        <taxon>Clostridia</taxon>
        <taxon>Thermosediminibacterales</taxon>
        <taxon>Tepidanaerobacteraceae</taxon>
        <taxon>Tepidanaerobacter</taxon>
    </lineage>
</organism>
<dbReference type="Pfam" id="PF09989">
    <property type="entry name" value="DUF2229"/>
    <property type="match status" value="1"/>
</dbReference>
<dbReference type="Proteomes" id="UP000062160">
    <property type="component" value="Unassembled WGS sequence"/>
</dbReference>
<keyword evidence="2" id="KW-0418">Kinase</keyword>
<dbReference type="Gene3D" id="3.40.50.11900">
    <property type="match status" value="1"/>
</dbReference>
<dbReference type="PANTHER" id="PTHR32329:SF2">
    <property type="entry name" value="BIFUNCTIONAL PROTEIN [INCLUDES 2-HYDROXYACYL-COA DEHYDRATASE (N-TER) AND ITS ACTIVATOR DOMAIN (C_TERM)"/>
    <property type="match status" value="1"/>
</dbReference>
<reference evidence="2" key="1">
    <citation type="journal article" date="2016" name="Genome Announc.">
        <title>Draft Genome Sequence of the Syntrophic Lactate-Degrading Bacterium Tepidanaerobacter syntrophicus JLT.</title>
        <authorList>
            <person name="Matsuura N."/>
            <person name="Ohashi A."/>
            <person name="Tourlousse D.M."/>
            <person name="Sekiguchi Y."/>
        </authorList>
    </citation>
    <scope>NUCLEOTIDE SEQUENCE [LARGE SCALE GENOMIC DNA]</scope>
    <source>
        <strain evidence="2">JL</strain>
    </source>
</reference>
<keyword evidence="3" id="KW-1185">Reference proteome</keyword>
<evidence type="ECO:0000313" key="3">
    <source>
        <dbReference type="Proteomes" id="UP000062160"/>
    </source>
</evidence>
<dbReference type="InterPro" id="IPR018709">
    <property type="entry name" value="CoA_activase_DUF2229"/>
</dbReference>
<dbReference type="PANTHER" id="PTHR32329">
    <property type="entry name" value="BIFUNCTIONAL PROTEIN [INCLUDES 2-HYDROXYACYL-COA DEHYDRATASE (N-TER) AND ITS ACTIVATOR DOMAIN (C_TERM)-RELATED"/>
    <property type="match status" value="1"/>
</dbReference>
<dbReference type="AlphaFoldDB" id="A0A0U9I4S8"/>
<dbReference type="InterPro" id="IPR010327">
    <property type="entry name" value="FldB/FldC_alpha/beta"/>
</dbReference>
<evidence type="ECO:0000259" key="1">
    <source>
        <dbReference type="Pfam" id="PF09989"/>
    </source>
</evidence>
<dbReference type="InterPro" id="IPR051805">
    <property type="entry name" value="Dehydratase_Activator_Redct"/>
</dbReference>
<dbReference type="STRING" id="224999.GCA_001485475_01416"/>
<gene>
    <name evidence="2" type="ORF">TSYNT_7421</name>
</gene>
<evidence type="ECO:0000313" key="2">
    <source>
        <dbReference type="EMBL" id="GAQ25400.1"/>
    </source>
</evidence>
<dbReference type="Pfam" id="PF06050">
    <property type="entry name" value="HGD-D"/>
    <property type="match status" value="1"/>
</dbReference>
<name>A0A0U9I4S8_9FIRM</name>
<dbReference type="OrthoDB" id="9780120at2"/>
<dbReference type="RefSeq" id="WP_059032787.1">
    <property type="nucleotide sequence ID" value="NZ_BSDN01000014.1"/>
</dbReference>